<evidence type="ECO:0000313" key="2">
    <source>
        <dbReference type="EMBL" id="CAE0822148.1"/>
    </source>
</evidence>
<dbReference type="EMBL" id="HBJA01096317">
    <property type="protein sequence ID" value="CAE0822148.1"/>
    <property type="molecule type" value="Transcribed_RNA"/>
</dbReference>
<evidence type="ECO:0000256" key="1">
    <source>
        <dbReference type="SAM" id="MobiDB-lite"/>
    </source>
</evidence>
<feature type="compositionally biased region" description="Basic and acidic residues" evidence="1">
    <location>
        <begin position="89"/>
        <end position="100"/>
    </location>
</feature>
<protein>
    <submittedName>
        <fullName evidence="2">Uncharacterized protein</fullName>
    </submittedName>
</protein>
<organism evidence="2">
    <name type="scientific">Eutreptiella gymnastica</name>
    <dbReference type="NCBI Taxonomy" id="73025"/>
    <lineage>
        <taxon>Eukaryota</taxon>
        <taxon>Discoba</taxon>
        <taxon>Euglenozoa</taxon>
        <taxon>Euglenida</taxon>
        <taxon>Spirocuta</taxon>
        <taxon>Euglenophyceae</taxon>
        <taxon>Eutreptiales</taxon>
        <taxon>Eutreptiaceae</taxon>
        <taxon>Eutreptiella</taxon>
    </lineage>
</organism>
<name>A0A7S4G1I5_9EUGL</name>
<reference evidence="2" key="1">
    <citation type="submission" date="2021-01" db="EMBL/GenBank/DDBJ databases">
        <authorList>
            <person name="Corre E."/>
            <person name="Pelletier E."/>
            <person name="Niang G."/>
            <person name="Scheremetjew M."/>
            <person name="Finn R."/>
            <person name="Kale V."/>
            <person name="Holt S."/>
            <person name="Cochrane G."/>
            <person name="Meng A."/>
            <person name="Brown T."/>
            <person name="Cohen L."/>
        </authorList>
    </citation>
    <scope>NUCLEOTIDE SEQUENCE</scope>
    <source>
        <strain evidence="2">CCMP1594</strain>
    </source>
</reference>
<proteinExistence type="predicted"/>
<sequence length="100" mass="11101">MLMDPAVPRCAEPVFAAFGMPAVKNISAPSVPASARCHGKLLKVSCAVVSSRWEGLHGARTTRRFWHKTKPENATPQQRPMTRAKRWTKGAEDEVTEKLM</sequence>
<gene>
    <name evidence="2" type="ORF">EGYM00163_LOCUS33348</name>
</gene>
<feature type="region of interest" description="Disordered" evidence="1">
    <location>
        <begin position="70"/>
        <end position="100"/>
    </location>
</feature>
<dbReference type="AlphaFoldDB" id="A0A7S4G1I5"/>
<accession>A0A7S4G1I5</accession>